<organism evidence="11 12">
    <name type="scientific">Curtobacterium citreum</name>
    <dbReference type="NCBI Taxonomy" id="2036"/>
    <lineage>
        <taxon>Bacteria</taxon>
        <taxon>Bacillati</taxon>
        <taxon>Actinomycetota</taxon>
        <taxon>Actinomycetes</taxon>
        <taxon>Micrococcales</taxon>
        <taxon>Microbacteriaceae</taxon>
        <taxon>Curtobacterium</taxon>
    </lineage>
</organism>
<keyword evidence="5 9" id="KW-0812">Transmembrane</keyword>
<dbReference type="Pfam" id="PF07690">
    <property type="entry name" value="MFS_1"/>
    <property type="match status" value="1"/>
</dbReference>
<evidence type="ECO:0000256" key="2">
    <source>
        <dbReference type="ARBA" id="ARBA00008537"/>
    </source>
</evidence>
<accession>A0A850DXR1</accession>
<keyword evidence="3" id="KW-0813">Transport</keyword>
<dbReference type="PROSITE" id="PS50850">
    <property type="entry name" value="MFS"/>
    <property type="match status" value="1"/>
</dbReference>
<evidence type="ECO:0000259" key="10">
    <source>
        <dbReference type="PROSITE" id="PS50850"/>
    </source>
</evidence>
<feature type="transmembrane region" description="Helical" evidence="9">
    <location>
        <begin position="93"/>
        <end position="110"/>
    </location>
</feature>
<evidence type="ECO:0000256" key="1">
    <source>
        <dbReference type="ARBA" id="ARBA00004651"/>
    </source>
</evidence>
<dbReference type="Gene3D" id="1.20.1720.10">
    <property type="entry name" value="Multidrug resistance protein D"/>
    <property type="match status" value="1"/>
</dbReference>
<reference evidence="11 12" key="1">
    <citation type="submission" date="2020-05" db="EMBL/GenBank/DDBJ databases">
        <title>Genome Sequencing of Type Strains.</title>
        <authorList>
            <person name="Lemaire J.F."/>
            <person name="Inderbitzin P."/>
            <person name="Gregorio O.A."/>
            <person name="Collins S.B."/>
            <person name="Wespe N."/>
            <person name="Knight-Connoni V."/>
        </authorList>
    </citation>
    <scope>NUCLEOTIDE SEQUENCE [LARGE SCALE GENOMIC DNA]</scope>
    <source>
        <strain evidence="11 12">DSM 20512</strain>
    </source>
</reference>
<feature type="transmembrane region" description="Helical" evidence="9">
    <location>
        <begin position="179"/>
        <end position="201"/>
    </location>
</feature>
<dbReference type="SUPFAM" id="SSF103473">
    <property type="entry name" value="MFS general substrate transporter"/>
    <property type="match status" value="1"/>
</dbReference>
<comment type="caution">
    <text evidence="11">The sequence shown here is derived from an EMBL/GenBank/DDBJ whole genome shotgun (WGS) entry which is preliminary data.</text>
</comment>
<dbReference type="GO" id="GO:0005886">
    <property type="term" value="C:plasma membrane"/>
    <property type="evidence" value="ECO:0007669"/>
    <property type="project" value="UniProtKB-SubCell"/>
</dbReference>
<comment type="subcellular location">
    <subcellularLocation>
        <location evidence="1">Cell membrane</location>
        <topology evidence="1">Multi-pass membrane protein</topology>
    </subcellularLocation>
</comment>
<gene>
    <name evidence="11" type="ORF">HP467_09350</name>
</gene>
<evidence type="ECO:0000256" key="8">
    <source>
        <dbReference type="SAM" id="MobiDB-lite"/>
    </source>
</evidence>
<evidence type="ECO:0000256" key="3">
    <source>
        <dbReference type="ARBA" id="ARBA00022448"/>
    </source>
</evidence>
<evidence type="ECO:0000313" key="11">
    <source>
        <dbReference type="EMBL" id="NUU28312.1"/>
    </source>
</evidence>
<feature type="transmembrane region" description="Helical" evidence="9">
    <location>
        <begin position="261"/>
        <end position="278"/>
    </location>
</feature>
<name>A0A850DXR1_9MICO</name>
<dbReference type="Gene3D" id="1.20.1250.20">
    <property type="entry name" value="MFS general substrate transporter like domains"/>
    <property type="match status" value="1"/>
</dbReference>
<feature type="transmembrane region" description="Helical" evidence="9">
    <location>
        <begin position="306"/>
        <end position="326"/>
    </location>
</feature>
<evidence type="ECO:0000256" key="7">
    <source>
        <dbReference type="ARBA" id="ARBA00023136"/>
    </source>
</evidence>
<evidence type="ECO:0000256" key="6">
    <source>
        <dbReference type="ARBA" id="ARBA00022989"/>
    </source>
</evidence>
<keyword evidence="7 9" id="KW-0472">Membrane</keyword>
<dbReference type="GO" id="GO:0022857">
    <property type="term" value="F:transmembrane transporter activity"/>
    <property type="evidence" value="ECO:0007669"/>
    <property type="project" value="InterPro"/>
</dbReference>
<dbReference type="NCBIfam" id="TIGR00711">
    <property type="entry name" value="efflux_EmrB"/>
    <property type="match status" value="1"/>
</dbReference>
<dbReference type="Proteomes" id="UP000539146">
    <property type="component" value="Unassembled WGS sequence"/>
</dbReference>
<evidence type="ECO:0000256" key="4">
    <source>
        <dbReference type="ARBA" id="ARBA00022475"/>
    </source>
</evidence>
<protein>
    <submittedName>
        <fullName evidence="11">DHA2 family efflux MFS transporter permease subunit</fullName>
    </submittedName>
</protein>
<dbReference type="EMBL" id="JABMCG010000104">
    <property type="protein sequence ID" value="NUU28312.1"/>
    <property type="molecule type" value="Genomic_DNA"/>
</dbReference>
<feature type="transmembrane region" description="Helical" evidence="9">
    <location>
        <begin position="392"/>
        <end position="418"/>
    </location>
</feature>
<feature type="transmembrane region" description="Helical" evidence="9">
    <location>
        <begin position="150"/>
        <end position="173"/>
    </location>
</feature>
<feature type="transmembrane region" description="Helical" evidence="9">
    <location>
        <begin position="367"/>
        <end position="386"/>
    </location>
</feature>
<dbReference type="InterPro" id="IPR011701">
    <property type="entry name" value="MFS"/>
</dbReference>
<feature type="transmembrane region" description="Helical" evidence="9">
    <location>
        <begin position="25"/>
        <end position="49"/>
    </location>
</feature>
<feature type="transmembrane region" description="Helical" evidence="9">
    <location>
        <begin position="69"/>
        <end position="86"/>
    </location>
</feature>
<dbReference type="PANTHER" id="PTHR42718">
    <property type="entry name" value="MAJOR FACILITATOR SUPERFAMILY MULTIDRUG TRANSPORTER MFSC"/>
    <property type="match status" value="1"/>
</dbReference>
<feature type="transmembrane region" description="Helical" evidence="9">
    <location>
        <begin position="213"/>
        <end position="233"/>
    </location>
</feature>
<dbReference type="InterPro" id="IPR036259">
    <property type="entry name" value="MFS_trans_sf"/>
</dbReference>
<dbReference type="CDD" id="cd17321">
    <property type="entry name" value="MFS_MMR_MDR_like"/>
    <property type="match status" value="1"/>
</dbReference>
<keyword evidence="6 9" id="KW-1133">Transmembrane helix</keyword>
<proteinExistence type="inferred from homology"/>
<evidence type="ECO:0000313" key="12">
    <source>
        <dbReference type="Proteomes" id="UP000539146"/>
    </source>
</evidence>
<feature type="transmembrane region" description="Helical" evidence="9">
    <location>
        <begin position="332"/>
        <end position="355"/>
    </location>
</feature>
<feature type="domain" description="Major facilitator superfamily (MFS) profile" evidence="10">
    <location>
        <begin position="27"/>
        <end position="537"/>
    </location>
</feature>
<feature type="region of interest" description="Disordered" evidence="8">
    <location>
        <begin position="533"/>
        <end position="552"/>
    </location>
</feature>
<dbReference type="PANTHER" id="PTHR42718:SF9">
    <property type="entry name" value="MAJOR FACILITATOR SUPERFAMILY MULTIDRUG TRANSPORTER MFSC"/>
    <property type="match status" value="1"/>
</dbReference>
<dbReference type="InterPro" id="IPR004638">
    <property type="entry name" value="EmrB-like"/>
</dbReference>
<feature type="transmembrane region" description="Helical" evidence="9">
    <location>
        <begin position="439"/>
        <end position="460"/>
    </location>
</feature>
<dbReference type="RefSeq" id="WP_175325999.1">
    <property type="nucleotide sequence ID" value="NZ_BAAAWP010000001.1"/>
</dbReference>
<dbReference type="InterPro" id="IPR020846">
    <property type="entry name" value="MFS_dom"/>
</dbReference>
<keyword evidence="4" id="KW-1003">Cell membrane</keyword>
<comment type="similarity">
    <text evidence="2">Belongs to the major facilitator superfamily. EmrB family.</text>
</comment>
<feature type="transmembrane region" description="Helical" evidence="9">
    <location>
        <begin position="513"/>
        <end position="532"/>
    </location>
</feature>
<feature type="transmembrane region" description="Helical" evidence="9">
    <location>
        <begin position="122"/>
        <end position="143"/>
    </location>
</feature>
<dbReference type="AlphaFoldDB" id="A0A850DXR1"/>
<sequence>MLTISVGRPPGGPVHTPSVPDRRRWAGLVVISVAVSLIIVDSTIVNVAIPSIVADLDIGSTLVQWVQESYTLVFAALLLVFGSLADRYGRRRLLTIGVSVFVVASVLAAIAPTGDLLVAARILQGLGGAMVLPTTLSLVNATFTGRERGIAFAVWGSTIGGMVAVGPLLGGWLTTDFSWRWAFGINVPLGIAIVVGAFLTVRDSRDAAHAGGTDVVGAVLSVLTSASLVFGLIEGRTYGWWTPAERFRVGDWAWPADTSPIPFAFALTIVAGIAFVAWSRRRQRSGRSTLIALDLFRIGSFRNGSIAALIVSLGEFGIVLSLPLWLQNVLGYSALQTGFVLLALAIGSFVASGFAATAGQRIGPLPIVRIGIAAEIVGVAAIGFVVSADTPWWAVVPCLFVYGFGVGLATAQLTGVVLQDVPVERSGEASGAQSTARQIGSALGIAVLGTVLFTSTGGLLQQRLEDAGTPSGVASRVSDAVVTSSGGAIAGLRERDAATADVAATAFSDGTRAAAWSAAGFLVLGLAATLRLRRPDPTPDEQPTARSAASPV</sequence>
<evidence type="ECO:0000256" key="9">
    <source>
        <dbReference type="SAM" id="Phobius"/>
    </source>
</evidence>
<evidence type="ECO:0000256" key="5">
    <source>
        <dbReference type="ARBA" id="ARBA00022692"/>
    </source>
</evidence>